<protein>
    <submittedName>
        <fullName evidence="13">Energy-coupling factor ABC transporter permease</fullName>
    </submittedName>
</protein>
<comment type="caution">
    <text evidence="13">The sequence shown here is derived from an EMBL/GenBank/DDBJ whole genome shotgun (WGS) entry which is preliminary data.</text>
</comment>
<dbReference type="InterPro" id="IPR018024">
    <property type="entry name" value="CbiM"/>
</dbReference>
<keyword evidence="8 12" id="KW-1133">Transmembrane helix</keyword>
<keyword evidence="9" id="KW-0406">Ion transport</keyword>
<gene>
    <name evidence="13" type="ORF">ACFO4R_06060</name>
</gene>
<evidence type="ECO:0000256" key="6">
    <source>
        <dbReference type="ARBA" id="ARBA00022692"/>
    </source>
</evidence>
<organism evidence="13 14">
    <name type="scientific">Filifactor villosus</name>
    <dbReference type="NCBI Taxonomy" id="29374"/>
    <lineage>
        <taxon>Bacteria</taxon>
        <taxon>Bacillati</taxon>
        <taxon>Bacillota</taxon>
        <taxon>Clostridia</taxon>
        <taxon>Peptostreptococcales</taxon>
        <taxon>Filifactoraceae</taxon>
        <taxon>Filifactor</taxon>
    </lineage>
</organism>
<keyword evidence="14" id="KW-1185">Reference proteome</keyword>
<name>A0ABV9QPL8_9FIRM</name>
<evidence type="ECO:0000256" key="10">
    <source>
        <dbReference type="ARBA" id="ARBA00023136"/>
    </source>
</evidence>
<dbReference type="PANTHER" id="PTHR43627">
    <property type="match status" value="1"/>
</dbReference>
<evidence type="ECO:0000256" key="3">
    <source>
        <dbReference type="ARBA" id="ARBA00022448"/>
    </source>
</evidence>
<evidence type="ECO:0000256" key="11">
    <source>
        <dbReference type="ARBA" id="ARBA00023285"/>
    </source>
</evidence>
<accession>A0ABV9QPL8</accession>
<evidence type="ECO:0000256" key="2">
    <source>
        <dbReference type="ARBA" id="ARBA00022426"/>
    </source>
</evidence>
<keyword evidence="11" id="KW-0170">Cobalt</keyword>
<sequence length="94" mass="10467">SSVLYEYLTFFTFCKVLRRHALGDLLTYVVTSAQLAIGHPDPVAGFMGSFVKFLTVFAVTQIPLAISEGLLTLVIYNVISDYQKEGGYKLEEIK</sequence>
<keyword evidence="4" id="KW-1003">Cell membrane</keyword>
<reference evidence="14" key="1">
    <citation type="journal article" date="2019" name="Int. J. Syst. Evol. Microbiol.">
        <title>The Global Catalogue of Microorganisms (GCM) 10K type strain sequencing project: providing services to taxonomists for standard genome sequencing and annotation.</title>
        <authorList>
            <consortium name="The Broad Institute Genomics Platform"/>
            <consortium name="The Broad Institute Genome Sequencing Center for Infectious Disease"/>
            <person name="Wu L."/>
            <person name="Ma J."/>
        </authorList>
    </citation>
    <scope>NUCLEOTIDE SEQUENCE [LARGE SCALE GENOMIC DNA]</scope>
    <source>
        <strain evidence="14">CCUG 46385</strain>
    </source>
</reference>
<evidence type="ECO:0000256" key="7">
    <source>
        <dbReference type="ARBA" id="ARBA00022729"/>
    </source>
</evidence>
<evidence type="ECO:0000256" key="8">
    <source>
        <dbReference type="ARBA" id="ARBA00022989"/>
    </source>
</evidence>
<keyword evidence="2" id="KW-0171">Cobalt transport</keyword>
<evidence type="ECO:0000256" key="4">
    <source>
        <dbReference type="ARBA" id="ARBA00022475"/>
    </source>
</evidence>
<evidence type="ECO:0000313" key="14">
    <source>
        <dbReference type="Proteomes" id="UP001595916"/>
    </source>
</evidence>
<dbReference type="InterPro" id="IPR002751">
    <property type="entry name" value="CbiM/NikMN"/>
</dbReference>
<dbReference type="Pfam" id="PF01891">
    <property type="entry name" value="CbiM"/>
    <property type="match status" value="1"/>
</dbReference>
<proteinExistence type="predicted"/>
<evidence type="ECO:0000256" key="5">
    <source>
        <dbReference type="ARBA" id="ARBA00022573"/>
    </source>
</evidence>
<keyword evidence="7" id="KW-0732">Signal</keyword>
<dbReference type="RefSeq" id="WP_379788158.1">
    <property type="nucleotide sequence ID" value="NZ_JBHSHL010000022.1"/>
</dbReference>
<dbReference type="PANTHER" id="PTHR43627:SF1">
    <property type="entry name" value="COBALT TRANSPORT PROTEIN CBIM"/>
    <property type="match status" value="1"/>
</dbReference>
<feature type="non-terminal residue" evidence="13">
    <location>
        <position position="1"/>
    </location>
</feature>
<evidence type="ECO:0000256" key="12">
    <source>
        <dbReference type="SAM" id="Phobius"/>
    </source>
</evidence>
<keyword evidence="5" id="KW-0169">Cobalamin biosynthesis</keyword>
<evidence type="ECO:0000313" key="13">
    <source>
        <dbReference type="EMBL" id="MFC4804644.1"/>
    </source>
</evidence>
<dbReference type="Proteomes" id="UP001595916">
    <property type="component" value="Unassembled WGS sequence"/>
</dbReference>
<comment type="subcellular location">
    <subcellularLocation>
        <location evidence="1">Cell membrane</location>
        <topology evidence="1">Multi-pass membrane protein</topology>
    </subcellularLocation>
</comment>
<feature type="transmembrane region" description="Helical" evidence="12">
    <location>
        <begin position="53"/>
        <end position="79"/>
    </location>
</feature>
<evidence type="ECO:0000256" key="1">
    <source>
        <dbReference type="ARBA" id="ARBA00004651"/>
    </source>
</evidence>
<evidence type="ECO:0000256" key="9">
    <source>
        <dbReference type="ARBA" id="ARBA00023065"/>
    </source>
</evidence>
<keyword evidence="3" id="KW-0813">Transport</keyword>
<dbReference type="EMBL" id="JBHSHL010000022">
    <property type="protein sequence ID" value="MFC4804644.1"/>
    <property type="molecule type" value="Genomic_DNA"/>
</dbReference>
<keyword evidence="6 12" id="KW-0812">Transmembrane</keyword>
<keyword evidence="10 12" id="KW-0472">Membrane</keyword>